<keyword evidence="3" id="KW-1185">Reference proteome</keyword>
<dbReference type="SUPFAM" id="SSF55394">
    <property type="entry name" value="Bactericidal permeability-increasing protein, BPI"/>
    <property type="match status" value="1"/>
</dbReference>
<dbReference type="InterPro" id="IPR001124">
    <property type="entry name" value="Lipid-bd_serum_glycop_C"/>
</dbReference>
<evidence type="ECO:0000313" key="4">
    <source>
        <dbReference type="WBParaSite" id="OFLC_0000668901-mRNA-1"/>
    </source>
</evidence>
<sequence>MVPALLDERVNSRLSNIPQEISIIHMLPYLALLRNKPRKLPDYCSSEICKHYQSTNISLINKKLKSKAILIAGVPNVANLKQKAINTNKPLMNLKHLRNDKLLKIAAAKKEIDQKSSVPRKIDQKSAIVAAKISNKFPQREQMTMQNRSWQRMEKNARLADINNNNQWEQCADCDNEANEILSYYSDYVMNRIQNNLLHNLLKNNLSFLRRLFQTCVSDLALSTYLLGSSTTNYDLTFSLVGEFSPNTRGGTPFGPPLLQFPILDSGQMIDILVSDYTFNSLLYHLHRFGIFSKYLH</sequence>
<evidence type="ECO:0000313" key="3">
    <source>
        <dbReference type="Proteomes" id="UP000267606"/>
    </source>
</evidence>
<dbReference type="InterPro" id="IPR017943">
    <property type="entry name" value="Bactericidal_perm-incr_a/b_dom"/>
</dbReference>
<gene>
    <name evidence="2" type="ORF">OFLC_LOCUS6690</name>
</gene>
<dbReference type="Gene3D" id="3.15.20.10">
    <property type="entry name" value="Bactericidal permeability-increasing protein, domain 2"/>
    <property type="match status" value="1"/>
</dbReference>
<dbReference type="STRING" id="387005.A0A183HGS8"/>
<dbReference type="AlphaFoldDB" id="A0A183HGS8"/>
<protein>
    <submittedName>
        <fullName evidence="4">BPI2 domain-containing protein</fullName>
    </submittedName>
</protein>
<accession>A0A183HGS8</accession>
<dbReference type="InterPro" id="IPR032942">
    <property type="entry name" value="BPI/LBP/Plunc"/>
</dbReference>
<evidence type="ECO:0000259" key="1">
    <source>
        <dbReference type="Pfam" id="PF02886"/>
    </source>
</evidence>
<organism evidence="4">
    <name type="scientific">Onchocerca flexuosa</name>
    <dbReference type="NCBI Taxonomy" id="387005"/>
    <lineage>
        <taxon>Eukaryota</taxon>
        <taxon>Metazoa</taxon>
        <taxon>Ecdysozoa</taxon>
        <taxon>Nematoda</taxon>
        <taxon>Chromadorea</taxon>
        <taxon>Rhabditida</taxon>
        <taxon>Spirurina</taxon>
        <taxon>Spiruromorpha</taxon>
        <taxon>Filarioidea</taxon>
        <taxon>Onchocercidae</taxon>
        <taxon>Onchocerca</taxon>
    </lineage>
</organism>
<reference evidence="4" key="1">
    <citation type="submission" date="2016-06" db="UniProtKB">
        <authorList>
            <consortium name="WormBaseParasite"/>
        </authorList>
    </citation>
    <scope>IDENTIFICATION</scope>
</reference>
<feature type="domain" description="Lipid-binding serum glycoprotein C-terminal" evidence="1">
    <location>
        <begin position="235"/>
        <end position="291"/>
    </location>
</feature>
<dbReference type="Proteomes" id="UP000267606">
    <property type="component" value="Unassembled WGS sequence"/>
</dbReference>
<dbReference type="Pfam" id="PF02886">
    <property type="entry name" value="LBP_BPI_CETP_C"/>
    <property type="match status" value="1"/>
</dbReference>
<name>A0A183HGS8_9BILA</name>
<dbReference type="EMBL" id="UZAJ01006518">
    <property type="protein sequence ID" value="VDO47521.1"/>
    <property type="molecule type" value="Genomic_DNA"/>
</dbReference>
<dbReference type="PANTHER" id="PTHR10504:SF144">
    <property type="entry name" value="BPI1 DOMAIN-CONTAINING PROTEIN"/>
    <property type="match status" value="1"/>
</dbReference>
<evidence type="ECO:0000313" key="2">
    <source>
        <dbReference type="EMBL" id="VDO47521.1"/>
    </source>
</evidence>
<dbReference type="PANTHER" id="PTHR10504">
    <property type="entry name" value="BACTERICIDAL PERMEABILITY-INCREASING BPI PROTEIN-RELATED"/>
    <property type="match status" value="1"/>
</dbReference>
<dbReference type="WBParaSite" id="OFLC_0000668901-mRNA-1">
    <property type="protein sequence ID" value="OFLC_0000668901-mRNA-1"/>
    <property type="gene ID" value="OFLC_0000668901"/>
</dbReference>
<dbReference type="GO" id="GO:0008289">
    <property type="term" value="F:lipid binding"/>
    <property type="evidence" value="ECO:0007669"/>
    <property type="project" value="InterPro"/>
</dbReference>
<dbReference type="GO" id="GO:0005615">
    <property type="term" value="C:extracellular space"/>
    <property type="evidence" value="ECO:0007669"/>
    <property type="project" value="TreeGrafter"/>
</dbReference>
<reference evidence="2 3" key="2">
    <citation type="submission" date="2018-11" db="EMBL/GenBank/DDBJ databases">
        <authorList>
            <consortium name="Pathogen Informatics"/>
        </authorList>
    </citation>
    <scope>NUCLEOTIDE SEQUENCE [LARGE SCALE GENOMIC DNA]</scope>
</reference>
<proteinExistence type="predicted"/>